<protein>
    <submittedName>
        <fullName evidence="1">Uncharacterized protein</fullName>
    </submittedName>
</protein>
<evidence type="ECO:0000313" key="2">
    <source>
        <dbReference type="Proteomes" id="UP000321595"/>
    </source>
</evidence>
<reference evidence="1 2" key="1">
    <citation type="submission" date="2019-08" db="EMBL/GenBank/DDBJ databases">
        <authorList>
            <person name="Liang Q."/>
        </authorList>
    </citation>
    <scope>NUCLEOTIDE SEQUENCE [LARGE SCALE GENOMIC DNA]</scope>
    <source>
        <strain evidence="1 2">V1718</strain>
    </source>
</reference>
<dbReference type="AlphaFoldDB" id="A0A5B8XUS2"/>
<dbReference type="Proteomes" id="UP000321595">
    <property type="component" value="Chromosome"/>
</dbReference>
<gene>
    <name evidence="1" type="ORF">FRD01_07960</name>
</gene>
<sequence length="226" mass="25304">MLEFALHDHQTLALGVSWPHWMQKNAPVDRVVLASGEAVNGIRTPVRVLGVWTHPHKFERGKTFSDAREGVVEGSAWGLFEAEKLIRMALAQSVFAFEFLTSHALLGETRPFDTRKVLRSVITQELVDNLVAESTYRPWTELKADDLRAAAAMLVQAACLSHGVATLHVPTALKVLELEAPEHDDGWRAIESKLKAKIQEDRLPRVLGGRDEVFAWLESRMAEVRP</sequence>
<dbReference type="EMBL" id="CP042467">
    <property type="protein sequence ID" value="QED27179.1"/>
    <property type="molecule type" value="Genomic_DNA"/>
</dbReference>
<dbReference type="KEGG" id="bbae:FRD01_07960"/>
<dbReference type="RefSeq" id="WP_146958864.1">
    <property type="nucleotide sequence ID" value="NZ_CP042467.1"/>
</dbReference>
<keyword evidence="2" id="KW-1185">Reference proteome</keyword>
<name>A0A5B8XUS2_9DELT</name>
<proteinExistence type="predicted"/>
<evidence type="ECO:0000313" key="1">
    <source>
        <dbReference type="EMBL" id="QED27179.1"/>
    </source>
</evidence>
<accession>A0A5B8XUS2</accession>
<organism evidence="1 2">
    <name type="scientific">Microvenator marinus</name>
    <dbReference type="NCBI Taxonomy" id="2600177"/>
    <lineage>
        <taxon>Bacteria</taxon>
        <taxon>Deltaproteobacteria</taxon>
        <taxon>Bradymonadales</taxon>
        <taxon>Microvenatoraceae</taxon>
        <taxon>Microvenator</taxon>
    </lineage>
</organism>